<keyword evidence="2" id="KW-0597">Phosphoprotein</keyword>
<evidence type="ECO:0000256" key="8">
    <source>
        <dbReference type="ARBA" id="ARBA00023136"/>
    </source>
</evidence>
<proteinExistence type="predicted"/>
<keyword evidence="7 9" id="KW-1133">Transmembrane helix</keyword>
<dbReference type="EMBL" id="QOQW01000004">
    <property type="protein sequence ID" value="RCK80751.1"/>
    <property type="molecule type" value="Genomic_DNA"/>
</dbReference>
<dbReference type="GO" id="GO:0005886">
    <property type="term" value="C:plasma membrane"/>
    <property type="evidence" value="ECO:0007669"/>
    <property type="project" value="TreeGrafter"/>
</dbReference>
<feature type="transmembrane region" description="Helical" evidence="9">
    <location>
        <begin position="144"/>
        <end position="161"/>
    </location>
</feature>
<dbReference type="Proteomes" id="UP000252355">
    <property type="component" value="Unassembled WGS sequence"/>
</dbReference>
<dbReference type="InterPro" id="IPR004338">
    <property type="entry name" value="NqrB/RnfD"/>
</dbReference>
<keyword evidence="3" id="KW-0285">Flavoprotein</keyword>
<organism evidence="10 11">
    <name type="scientific">Candidatus Ozemobacter sibiricus</name>
    <dbReference type="NCBI Taxonomy" id="2268124"/>
    <lineage>
        <taxon>Bacteria</taxon>
        <taxon>Candidatus Ozemobacteria</taxon>
        <taxon>Candidatus Ozemobacterales</taxon>
        <taxon>Candidatus Ozemobacteraceae</taxon>
        <taxon>Candidatus Ozemobacter</taxon>
    </lineage>
</organism>
<evidence type="ECO:0000313" key="10">
    <source>
        <dbReference type="EMBL" id="RCK80751.1"/>
    </source>
</evidence>
<name>A0A367ZTT5_9BACT</name>
<feature type="transmembrane region" description="Helical" evidence="9">
    <location>
        <begin position="32"/>
        <end position="58"/>
    </location>
</feature>
<sequence length="276" mass="30058">MLGLSLLTGFLVDTLAFRLRSDRAPRWSWVIWVVFPLALSAGVPLWLVPIGLSFGLVFGLHLFGGYGRTLFPTAAVGIVFLALGYSTAFNITTKPFADPDLGFSRWASQIPLAGTVFADLRKFGDIPITDFLTGRIPGAIGESYGGYLILLGVVLLIAGFIDWRFVSAVIGGMVTFAWLGAHWFPGQVLPPHNQLLAGSFLLYLTVFVPSDPFALPRTPEGRWAGGLLFAFFTVMLRSFSGFAEGVWFAALLLAVFSPLIDQLVGEHLYRRPRGSA</sequence>
<feature type="transmembrane region" description="Helical" evidence="9">
    <location>
        <begin position="166"/>
        <end position="184"/>
    </location>
</feature>
<dbReference type="Pfam" id="PF03116">
    <property type="entry name" value="NQR2_RnfD_RnfE"/>
    <property type="match status" value="1"/>
</dbReference>
<dbReference type="PANTHER" id="PTHR30578:SF1">
    <property type="entry name" value="NA(+)-TRANSLOCATING NADH-QUINONE REDUCTASE SUBUNIT B"/>
    <property type="match status" value="1"/>
</dbReference>
<feature type="transmembrane region" description="Helical" evidence="9">
    <location>
        <begin position="196"/>
        <end position="215"/>
    </location>
</feature>
<keyword evidence="6" id="KW-1278">Translocase</keyword>
<dbReference type="GO" id="GO:0055085">
    <property type="term" value="P:transmembrane transport"/>
    <property type="evidence" value="ECO:0007669"/>
    <property type="project" value="InterPro"/>
</dbReference>
<evidence type="ECO:0000256" key="3">
    <source>
        <dbReference type="ARBA" id="ARBA00022630"/>
    </source>
</evidence>
<dbReference type="AlphaFoldDB" id="A0A367ZTT5"/>
<keyword evidence="8 9" id="KW-0472">Membrane</keyword>
<evidence type="ECO:0000256" key="5">
    <source>
        <dbReference type="ARBA" id="ARBA00022692"/>
    </source>
</evidence>
<evidence type="ECO:0000256" key="9">
    <source>
        <dbReference type="SAM" id="Phobius"/>
    </source>
</evidence>
<evidence type="ECO:0000313" key="11">
    <source>
        <dbReference type="Proteomes" id="UP000252355"/>
    </source>
</evidence>
<keyword evidence="5 9" id="KW-0812">Transmembrane</keyword>
<reference evidence="10 11" key="1">
    <citation type="submission" date="2018-05" db="EMBL/GenBank/DDBJ databases">
        <title>A metagenomic window into the 2 km-deep terrestrial subsurface aquifer revealed taxonomically and functionally diverse microbial community comprising novel uncultured bacterial lineages.</title>
        <authorList>
            <person name="Kadnikov V.V."/>
            <person name="Mardanov A.V."/>
            <person name="Beletsky A.V."/>
            <person name="Banks D."/>
            <person name="Pimenov N.V."/>
            <person name="Frank Y.A."/>
            <person name="Karnachuk O.V."/>
            <person name="Ravin N.V."/>
        </authorList>
    </citation>
    <scope>NUCLEOTIDE SEQUENCE [LARGE SCALE GENOMIC DNA]</scope>
    <source>
        <strain evidence="10">BY5</strain>
    </source>
</reference>
<comment type="caution">
    <text evidence="10">The sequence shown here is derived from an EMBL/GenBank/DDBJ whole genome shotgun (WGS) entry which is preliminary data.</text>
</comment>
<accession>A0A367ZTT5</accession>
<evidence type="ECO:0000256" key="6">
    <source>
        <dbReference type="ARBA" id="ARBA00022967"/>
    </source>
</evidence>
<protein>
    <submittedName>
        <fullName evidence="10">Na(+)-translocating NADH-quinone reductase subunit B</fullName>
    </submittedName>
</protein>
<evidence type="ECO:0000256" key="7">
    <source>
        <dbReference type="ARBA" id="ARBA00022989"/>
    </source>
</evidence>
<keyword evidence="4" id="KW-0288">FMN</keyword>
<feature type="transmembrane region" description="Helical" evidence="9">
    <location>
        <begin position="222"/>
        <end position="240"/>
    </location>
</feature>
<evidence type="ECO:0000256" key="2">
    <source>
        <dbReference type="ARBA" id="ARBA00022553"/>
    </source>
</evidence>
<evidence type="ECO:0000256" key="4">
    <source>
        <dbReference type="ARBA" id="ARBA00022643"/>
    </source>
</evidence>
<feature type="transmembrane region" description="Helical" evidence="9">
    <location>
        <begin position="70"/>
        <end position="91"/>
    </location>
</feature>
<dbReference type="PANTHER" id="PTHR30578">
    <property type="entry name" value="ELECTRON TRANSPORT COMPLEX PROTEIN RNFD"/>
    <property type="match status" value="1"/>
</dbReference>
<gene>
    <name evidence="10" type="ORF">OZSIB_2639</name>
</gene>
<feature type="transmembrane region" description="Helical" evidence="9">
    <location>
        <begin position="246"/>
        <end position="264"/>
    </location>
</feature>
<evidence type="ECO:0000256" key="1">
    <source>
        <dbReference type="ARBA" id="ARBA00022448"/>
    </source>
</evidence>
<keyword evidence="1" id="KW-0813">Transport</keyword>